<dbReference type="OrthoDB" id="7554889at2759"/>
<organism evidence="1 2">
    <name type="scientific">Pogonomyrmex barbatus</name>
    <name type="common">red harvester ant</name>
    <dbReference type="NCBI Taxonomy" id="144034"/>
    <lineage>
        <taxon>Eukaryota</taxon>
        <taxon>Metazoa</taxon>
        <taxon>Ecdysozoa</taxon>
        <taxon>Arthropoda</taxon>
        <taxon>Hexapoda</taxon>
        <taxon>Insecta</taxon>
        <taxon>Pterygota</taxon>
        <taxon>Neoptera</taxon>
        <taxon>Endopterygota</taxon>
        <taxon>Hymenoptera</taxon>
        <taxon>Apocrita</taxon>
        <taxon>Aculeata</taxon>
        <taxon>Formicoidea</taxon>
        <taxon>Formicidae</taxon>
        <taxon>Myrmicinae</taxon>
        <taxon>Pogonomyrmex</taxon>
    </lineage>
</organism>
<proteinExistence type="predicted"/>
<dbReference type="KEGG" id="pbar:105430010"/>
<gene>
    <name evidence="2" type="primary">LOC105430010</name>
</gene>
<dbReference type="RefSeq" id="XP_011641614.1">
    <property type="nucleotide sequence ID" value="XM_011643312.1"/>
</dbReference>
<dbReference type="Proteomes" id="UP000504615">
    <property type="component" value="Unplaced"/>
</dbReference>
<accession>A0A6I9XA79</accession>
<reference evidence="2" key="1">
    <citation type="submission" date="2025-08" db="UniProtKB">
        <authorList>
            <consortium name="RefSeq"/>
        </authorList>
    </citation>
    <scope>IDENTIFICATION</scope>
</reference>
<dbReference type="AlphaFoldDB" id="A0A6I9XA79"/>
<protein>
    <submittedName>
        <fullName evidence="2">Uncharacterized protein LOC105430010</fullName>
    </submittedName>
</protein>
<dbReference type="GeneID" id="105430010"/>
<name>A0A6I9XA79_9HYME</name>
<evidence type="ECO:0000313" key="1">
    <source>
        <dbReference type="Proteomes" id="UP000504615"/>
    </source>
</evidence>
<evidence type="ECO:0000313" key="2">
    <source>
        <dbReference type="RefSeq" id="XP_011641614.1"/>
    </source>
</evidence>
<sequence length="143" mass="17262">MMLSIMLVSKEKKFSLKEKRNYSLEMDDNEKNMNEMQDLNYKNMNEMSSQQVRWKMNALTKRYKECIDSNNKTGRGAVEFQWFDQLDEIFGKNNVKSAYLFQRSCLSFLRRHLRIKNITQQSLTNRVKIKERKKRSCMNLILK</sequence>
<keyword evidence="1" id="KW-1185">Reference proteome</keyword>